<feature type="transmembrane region" description="Helical" evidence="1">
    <location>
        <begin position="12"/>
        <end position="28"/>
    </location>
</feature>
<dbReference type="Proteomes" id="UP001396334">
    <property type="component" value="Unassembled WGS sequence"/>
</dbReference>
<evidence type="ECO:0000256" key="1">
    <source>
        <dbReference type="SAM" id="Phobius"/>
    </source>
</evidence>
<proteinExistence type="predicted"/>
<evidence type="ECO:0000313" key="2">
    <source>
        <dbReference type="EMBL" id="KAK9000194.1"/>
    </source>
</evidence>
<gene>
    <name evidence="2" type="ORF">V6N11_080698</name>
</gene>
<accession>A0ABR2QHW5</accession>
<keyword evidence="1" id="KW-0812">Transmembrane</keyword>
<sequence>MKQLKNQTDAKNPILPALIFIIFILIPVKRAPMSFVVRFLNNLVPLRNAFGLSCSSDAERESFLLNQAKQDDQC</sequence>
<organism evidence="2 3">
    <name type="scientific">Hibiscus sabdariffa</name>
    <name type="common">roselle</name>
    <dbReference type="NCBI Taxonomy" id="183260"/>
    <lineage>
        <taxon>Eukaryota</taxon>
        <taxon>Viridiplantae</taxon>
        <taxon>Streptophyta</taxon>
        <taxon>Embryophyta</taxon>
        <taxon>Tracheophyta</taxon>
        <taxon>Spermatophyta</taxon>
        <taxon>Magnoliopsida</taxon>
        <taxon>eudicotyledons</taxon>
        <taxon>Gunneridae</taxon>
        <taxon>Pentapetalae</taxon>
        <taxon>rosids</taxon>
        <taxon>malvids</taxon>
        <taxon>Malvales</taxon>
        <taxon>Malvaceae</taxon>
        <taxon>Malvoideae</taxon>
        <taxon>Hibiscus</taxon>
    </lineage>
</organism>
<reference evidence="2 3" key="1">
    <citation type="journal article" date="2024" name="G3 (Bethesda)">
        <title>Genome assembly of Hibiscus sabdariffa L. provides insights into metabolisms of medicinal natural products.</title>
        <authorList>
            <person name="Kim T."/>
        </authorList>
    </citation>
    <scope>NUCLEOTIDE SEQUENCE [LARGE SCALE GENOMIC DNA]</scope>
    <source>
        <strain evidence="2">TK-2024</strain>
        <tissue evidence="2">Old leaves</tissue>
    </source>
</reference>
<name>A0ABR2QHW5_9ROSI</name>
<dbReference type="EMBL" id="JBBPBN010000037">
    <property type="protein sequence ID" value="KAK9000194.1"/>
    <property type="molecule type" value="Genomic_DNA"/>
</dbReference>
<comment type="caution">
    <text evidence="2">The sequence shown here is derived from an EMBL/GenBank/DDBJ whole genome shotgun (WGS) entry which is preliminary data.</text>
</comment>
<keyword evidence="1" id="KW-0472">Membrane</keyword>
<evidence type="ECO:0000313" key="3">
    <source>
        <dbReference type="Proteomes" id="UP001396334"/>
    </source>
</evidence>
<keyword evidence="1" id="KW-1133">Transmembrane helix</keyword>
<keyword evidence="3" id="KW-1185">Reference proteome</keyword>
<protein>
    <submittedName>
        <fullName evidence="2">Uncharacterized protein</fullName>
    </submittedName>
</protein>